<proteinExistence type="predicted"/>
<evidence type="ECO:0000313" key="2">
    <source>
        <dbReference type="EMBL" id="TRY63006.1"/>
    </source>
</evidence>
<dbReference type="EMBL" id="VCGU01000458">
    <property type="protein sequence ID" value="TRY63006.1"/>
    <property type="molecule type" value="Genomic_DNA"/>
</dbReference>
<feature type="region of interest" description="Disordered" evidence="1">
    <location>
        <begin position="53"/>
        <end position="86"/>
    </location>
</feature>
<keyword evidence="3" id="KW-1185">Reference proteome</keyword>
<reference evidence="2 3" key="1">
    <citation type="journal article" date="2018" name="Nat. Ecol. Evol.">
        <title>Genomic signatures of mitonuclear coevolution across populations of Tigriopus californicus.</title>
        <authorList>
            <person name="Barreto F.S."/>
            <person name="Watson E.T."/>
            <person name="Lima T.G."/>
            <person name="Willett C.S."/>
            <person name="Edmands S."/>
            <person name="Li W."/>
            <person name="Burton R.S."/>
        </authorList>
    </citation>
    <scope>NUCLEOTIDE SEQUENCE [LARGE SCALE GENOMIC DNA]</scope>
    <source>
        <strain evidence="2 3">San Diego</strain>
    </source>
</reference>
<organism evidence="2 3">
    <name type="scientific">Tigriopus californicus</name>
    <name type="common">Marine copepod</name>
    <dbReference type="NCBI Taxonomy" id="6832"/>
    <lineage>
        <taxon>Eukaryota</taxon>
        <taxon>Metazoa</taxon>
        <taxon>Ecdysozoa</taxon>
        <taxon>Arthropoda</taxon>
        <taxon>Crustacea</taxon>
        <taxon>Multicrustacea</taxon>
        <taxon>Hexanauplia</taxon>
        <taxon>Copepoda</taxon>
        <taxon>Harpacticoida</taxon>
        <taxon>Harpacticidae</taxon>
        <taxon>Tigriopus</taxon>
    </lineage>
</organism>
<sequence>MSAAAKDLAIFFARAVPVAEYSPNVHFRAPCGSLTSTGVALVRLSCEPAGTKALTGKRGGGGAGGSRVGPRQEEGSWDRGPDVPRGRIEGGLTRWVGYRGVLLGGGMAAPKPCTPLAKSLE</sequence>
<accession>A0A553NC31</accession>
<feature type="compositionally biased region" description="Basic and acidic residues" evidence="1">
    <location>
        <begin position="70"/>
        <end position="86"/>
    </location>
</feature>
<evidence type="ECO:0000313" key="3">
    <source>
        <dbReference type="Proteomes" id="UP000318571"/>
    </source>
</evidence>
<dbReference type="AlphaFoldDB" id="A0A553NC31"/>
<gene>
    <name evidence="2" type="ORF">TCAL_15255</name>
</gene>
<protein>
    <submittedName>
        <fullName evidence="2">Uncharacterized protein</fullName>
    </submittedName>
</protein>
<comment type="caution">
    <text evidence="2">The sequence shown here is derived from an EMBL/GenBank/DDBJ whole genome shotgun (WGS) entry which is preliminary data.</text>
</comment>
<feature type="compositionally biased region" description="Gly residues" evidence="1">
    <location>
        <begin position="57"/>
        <end position="67"/>
    </location>
</feature>
<evidence type="ECO:0000256" key="1">
    <source>
        <dbReference type="SAM" id="MobiDB-lite"/>
    </source>
</evidence>
<dbReference type="Proteomes" id="UP000318571">
    <property type="component" value="Chromosome 10"/>
</dbReference>
<name>A0A553NC31_TIGCA</name>